<dbReference type="InterPro" id="IPR001796">
    <property type="entry name" value="DHFR_dom"/>
</dbReference>
<dbReference type="GO" id="GO:0005829">
    <property type="term" value="C:cytosol"/>
    <property type="evidence" value="ECO:0007669"/>
    <property type="project" value="TreeGrafter"/>
</dbReference>
<dbReference type="CDD" id="cd00209">
    <property type="entry name" value="DHFR"/>
    <property type="match status" value="1"/>
</dbReference>
<dbReference type="GO" id="GO:0006730">
    <property type="term" value="P:one-carbon metabolic process"/>
    <property type="evidence" value="ECO:0007669"/>
    <property type="project" value="UniProtKB-KW"/>
</dbReference>
<dbReference type="GO" id="GO:0046452">
    <property type="term" value="P:dihydrofolate metabolic process"/>
    <property type="evidence" value="ECO:0007669"/>
    <property type="project" value="TreeGrafter"/>
</dbReference>
<keyword evidence="5" id="KW-0521">NADP</keyword>
<keyword evidence="10" id="KW-1185">Reference proteome</keyword>
<dbReference type="EC" id="1.5.1.3" evidence="3"/>
<feature type="domain" description="DHFR" evidence="8">
    <location>
        <begin position="1"/>
        <end position="167"/>
    </location>
</feature>
<dbReference type="PROSITE" id="PS51330">
    <property type="entry name" value="DHFR_2"/>
    <property type="match status" value="1"/>
</dbReference>
<dbReference type="UniPathway" id="UPA00077">
    <property type="reaction ID" value="UER00158"/>
</dbReference>
<dbReference type="GO" id="GO:0050661">
    <property type="term" value="F:NADP binding"/>
    <property type="evidence" value="ECO:0007669"/>
    <property type="project" value="InterPro"/>
</dbReference>
<keyword evidence="6 9" id="KW-0560">Oxidoreductase</keyword>
<accession>A0A3G6J3K8</accession>
<dbReference type="GO" id="GO:0046654">
    <property type="term" value="P:tetrahydrofolate biosynthetic process"/>
    <property type="evidence" value="ECO:0007669"/>
    <property type="project" value="UniProtKB-UniPathway"/>
</dbReference>
<name>A0A3G6J3K8_9CORY</name>
<dbReference type="AlphaFoldDB" id="A0A3G6J3K8"/>
<reference evidence="9 10" key="1">
    <citation type="submission" date="2018-11" db="EMBL/GenBank/DDBJ databases">
        <authorList>
            <person name="Kleinhagauer T."/>
            <person name="Glaeser S.P."/>
            <person name="Spergser J."/>
            <person name="Ruckert C."/>
            <person name="Kaempfer P."/>
            <person name="Busse H.-J."/>
        </authorList>
    </citation>
    <scope>NUCLEOTIDE SEQUENCE [LARGE SCALE GENOMIC DNA]</scope>
    <source>
        <strain evidence="9 10">W8</strain>
    </source>
</reference>
<proteinExistence type="inferred from homology"/>
<organism evidence="9 10">
    <name type="scientific">Corynebacterium gerontici</name>
    <dbReference type="NCBI Taxonomy" id="2079234"/>
    <lineage>
        <taxon>Bacteria</taxon>
        <taxon>Bacillati</taxon>
        <taxon>Actinomycetota</taxon>
        <taxon>Actinomycetes</taxon>
        <taxon>Mycobacteriales</taxon>
        <taxon>Corynebacteriaceae</taxon>
        <taxon>Corynebacterium</taxon>
    </lineage>
</organism>
<evidence type="ECO:0000256" key="7">
    <source>
        <dbReference type="RuleBase" id="RU004474"/>
    </source>
</evidence>
<sequence>MKAIWAQSRDRVIGDGKDMPWHIPEDLAHFKNTTSGEAVLMGRATWESIPERFRPLPGRKNLVLSSRNPGDWSGGAEVVAAVPKLLDAWVIGGGSVYAQTLRCCTEVVITEVDAELADMLGELAVFAPDVRGFELVSCSDWQDSSGWVLGADGQRHPVRFRIKHLRRAD</sequence>
<dbReference type="EMBL" id="CP033897">
    <property type="protein sequence ID" value="AZA10990.1"/>
    <property type="molecule type" value="Genomic_DNA"/>
</dbReference>
<dbReference type="Proteomes" id="UP000271587">
    <property type="component" value="Chromosome"/>
</dbReference>
<protein>
    <recommendedName>
        <fullName evidence="3">dihydrofolate reductase</fullName>
        <ecNumber evidence="3">1.5.1.3</ecNumber>
    </recommendedName>
</protein>
<dbReference type="PRINTS" id="PR00070">
    <property type="entry name" value="DHFR"/>
</dbReference>
<evidence type="ECO:0000256" key="6">
    <source>
        <dbReference type="ARBA" id="ARBA00023002"/>
    </source>
</evidence>
<dbReference type="PANTHER" id="PTHR48069:SF3">
    <property type="entry name" value="DIHYDROFOLATE REDUCTASE"/>
    <property type="match status" value="1"/>
</dbReference>
<dbReference type="InterPro" id="IPR012259">
    <property type="entry name" value="DHFR"/>
</dbReference>
<dbReference type="PANTHER" id="PTHR48069">
    <property type="entry name" value="DIHYDROFOLATE REDUCTASE"/>
    <property type="match status" value="1"/>
</dbReference>
<evidence type="ECO:0000256" key="2">
    <source>
        <dbReference type="ARBA" id="ARBA00009539"/>
    </source>
</evidence>
<evidence type="ECO:0000313" key="9">
    <source>
        <dbReference type="EMBL" id="AZA10990.1"/>
    </source>
</evidence>
<dbReference type="RefSeq" id="WP_123933462.1">
    <property type="nucleotide sequence ID" value="NZ_CP033897.1"/>
</dbReference>
<evidence type="ECO:0000256" key="5">
    <source>
        <dbReference type="ARBA" id="ARBA00022857"/>
    </source>
</evidence>
<dbReference type="SUPFAM" id="SSF53597">
    <property type="entry name" value="Dihydrofolate reductase-like"/>
    <property type="match status" value="1"/>
</dbReference>
<comment type="pathway">
    <text evidence="1">Cofactor biosynthesis; tetrahydrofolate biosynthesis; 5,6,7,8-tetrahydrofolate from 7,8-dihydrofolate: step 1/1.</text>
</comment>
<dbReference type="OrthoDB" id="9804315at2"/>
<evidence type="ECO:0000256" key="3">
    <source>
        <dbReference type="ARBA" id="ARBA00012856"/>
    </source>
</evidence>
<dbReference type="InterPro" id="IPR024072">
    <property type="entry name" value="DHFR-like_dom_sf"/>
</dbReference>
<dbReference type="PROSITE" id="PS00075">
    <property type="entry name" value="DHFR_1"/>
    <property type="match status" value="1"/>
</dbReference>
<dbReference type="GO" id="GO:0046655">
    <property type="term" value="P:folic acid metabolic process"/>
    <property type="evidence" value="ECO:0007669"/>
    <property type="project" value="TreeGrafter"/>
</dbReference>
<gene>
    <name evidence="9" type="primary">folA</name>
    <name evidence="9" type="ORF">CGERO_03355</name>
</gene>
<dbReference type="InterPro" id="IPR017925">
    <property type="entry name" value="DHFR_CS"/>
</dbReference>
<evidence type="ECO:0000256" key="1">
    <source>
        <dbReference type="ARBA" id="ARBA00004903"/>
    </source>
</evidence>
<evidence type="ECO:0000259" key="8">
    <source>
        <dbReference type="PROSITE" id="PS51330"/>
    </source>
</evidence>
<evidence type="ECO:0000313" key="10">
    <source>
        <dbReference type="Proteomes" id="UP000271587"/>
    </source>
</evidence>
<dbReference type="Pfam" id="PF00186">
    <property type="entry name" value="DHFR_1"/>
    <property type="match status" value="1"/>
</dbReference>
<keyword evidence="4" id="KW-0554">One-carbon metabolism</keyword>
<comment type="similarity">
    <text evidence="2 7">Belongs to the dihydrofolate reductase family.</text>
</comment>
<dbReference type="GO" id="GO:0004146">
    <property type="term" value="F:dihydrofolate reductase activity"/>
    <property type="evidence" value="ECO:0007669"/>
    <property type="project" value="UniProtKB-EC"/>
</dbReference>
<evidence type="ECO:0000256" key="4">
    <source>
        <dbReference type="ARBA" id="ARBA00022563"/>
    </source>
</evidence>
<dbReference type="Gene3D" id="3.40.430.10">
    <property type="entry name" value="Dihydrofolate Reductase, subunit A"/>
    <property type="match status" value="1"/>
</dbReference>
<dbReference type="KEGG" id="cgk:CGERO_03355"/>